<organism evidence="2 3">
    <name type="scientific">Rotaria magnacalcarata</name>
    <dbReference type="NCBI Taxonomy" id="392030"/>
    <lineage>
        <taxon>Eukaryota</taxon>
        <taxon>Metazoa</taxon>
        <taxon>Spiralia</taxon>
        <taxon>Gnathifera</taxon>
        <taxon>Rotifera</taxon>
        <taxon>Eurotatoria</taxon>
        <taxon>Bdelloidea</taxon>
        <taxon>Philodinida</taxon>
        <taxon>Philodinidae</taxon>
        <taxon>Rotaria</taxon>
    </lineage>
</organism>
<dbReference type="InterPro" id="IPR001466">
    <property type="entry name" value="Beta-lactam-related"/>
</dbReference>
<dbReference type="InterPro" id="IPR050491">
    <property type="entry name" value="AmpC-like"/>
</dbReference>
<protein>
    <recommendedName>
        <fullName evidence="1">Beta-lactamase-related domain-containing protein</fullName>
    </recommendedName>
</protein>
<proteinExistence type="predicted"/>
<dbReference type="SUPFAM" id="SSF56601">
    <property type="entry name" value="beta-lactamase/transpeptidase-like"/>
    <property type="match status" value="1"/>
</dbReference>
<gene>
    <name evidence="2" type="ORF">OVN521_LOCUS20164</name>
</gene>
<name>A0A819U247_9BILA</name>
<dbReference type="PANTHER" id="PTHR46825">
    <property type="entry name" value="D-ALANYL-D-ALANINE-CARBOXYPEPTIDASE/ENDOPEPTIDASE AMPH"/>
    <property type="match status" value="1"/>
</dbReference>
<dbReference type="EMBL" id="CAJOBG010003935">
    <property type="protein sequence ID" value="CAF4087627.1"/>
    <property type="molecule type" value="Genomic_DNA"/>
</dbReference>
<dbReference type="AlphaFoldDB" id="A0A819U247"/>
<accession>A0A819U247</accession>
<dbReference type="PANTHER" id="PTHR46825:SF9">
    <property type="entry name" value="BETA-LACTAMASE-RELATED DOMAIN-CONTAINING PROTEIN"/>
    <property type="match status" value="1"/>
</dbReference>
<feature type="domain" description="Beta-lactamase-related" evidence="1">
    <location>
        <begin position="8"/>
        <end position="369"/>
    </location>
</feature>
<evidence type="ECO:0000313" key="3">
    <source>
        <dbReference type="Proteomes" id="UP000663866"/>
    </source>
</evidence>
<dbReference type="InterPro" id="IPR012338">
    <property type="entry name" value="Beta-lactam/transpept-like"/>
</dbReference>
<dbReference type="Gene3D" id="3.40.710.10">
    <property type="entry name" value="DD-peptidase/beta-lactamase superfamily"/>
    <property type="match status" value="1"/>
</dbReference>
<dbReference type="Pfam" id="PF00144">
    <property type="entry name" value="Beta-lactamase"/>
    <property type="match status" value="1"/>
</dbReference>
<feature type="non-terminal residue" evidence="2">
    <location>
        <position position="1"/>
    </location>
</feature>
<evidence type="ECO:0000313" key="2">
    <source>
        <dbReference type="EMBL" id="CAF4087627.1"/>
    </source>
</evidence>
<keyword evidence="3" id="KW-1185">Reference proteome</keyword>
<dbReference type="Proteomes" id="UP000663866">
    <property type="component" value="Unassembled WGS sequence"/>
</dbReference>
<sequence>MIEESLRKVYIPGAVIVVVNATDILYEEAFGHHSLLPSRPMNVNRSIFSLASISKTFIAVAVMQLVERKLVDLDTDINQYLSEYNQNIFHPNYSNHSITLRKLLSHSSSVAVDEKLQNTVYQPGDSAFAKETLADMCFNVLSANTSNWLPRPPGNATLYSNEGTSLAALVVERITEMPYEHYVIENIFKPLNIDTSKTGIRLTDFPNRDELVKHYAYAIDESSLQQWNKEVPQLSLVQMQGNFSKWLYFPFFGFSSYPAGLLRMSAYSLSIFLRMFINNGTPLLSAQSITEMKTVVGGGHLRPFNTNSSSNATDEIPSRRYGLCWHWRTLNNGYQYVGHSGTLPGMTHLMLINEKHTIGVIVLTNGDMSIESNISIVNDTPIYPSVLPAARWIPFGIFVAQMSTPYPIEPDNHMKNLEVISSDEAESEHLSDYETENEVQDAGVSRISIATGSAISSGFGMQCSVTLYMLRQAEPNHKWQIQVVFGKKIKFDFNSAEALNYHEVSVNKNETVPMLYQLKLSYVYNDKGQVGIYHDGKYCITSSYKFRISEPGRTHTSHYDVNSLHDLMINPSVSNQFLFGVRFKGGIISLKAAPGSSISLWDSLPIFTYYLLRTQSYDKCDALFDQFKIIEESSGPVMSSNCLERFLSMCLKYLSTIEDVLNQDLNALKVLIQMIALIPISKQNIMFDENASGFVSVILKIISGKINNLMVIINKNDWISFHKGLTLLICIKILREKDKNDTDNTIDLLSRISEKEQQEGAALQLLKLFKLLDRRLPGNKMMELYKLMNPKDLSLEYLEPTVSWETYIYGLTHIVDNCEYCMNDLEDLIKDQLCRFLKVNYFPMLLPDVAWILTYLKLQTNSKSTQIIQRIFQKSDSLQISIEQYLDSRSYSISSNEFPLVRDILIRSYNSTLMHNINRPEYLLRMLTYRKEHKTDYFIAWFKCFLCETDENWIKYQDLIRSWTDRFVRDQTILSEIIKKVDSLIDLWISVAPNNNQRSDFFVTHIVTQCFSQENVNHLLKNALHTVNNEKFLEAFKKEYEKEKLANAKGRLRNLKDPTNPLFQLMNIAEEHKRQNKIVEDLIILAASMIEVGDSELLNDTFNNPSRSTFVYLILFDKSLSSLSIHKIIINRLSQQWTKWEQGTLLASDIRIWENFPKEQKAIFHEIWSLVAKETEKTVDIDLVFDVSCKALKAKLETNDKIITCLNTYCQEATDKQEYDDLVKYWHECFEIESIGLIDTPPA</sequence>
<comment type="caution">
    <text evidence="2">The sequence shown here is derived from an EMBL/GenBank/DDBJ whole genome shotgun (WGS) entry which is preliminary data.</text>
</comment>
<reference evidence="2" key="1">
    <citation type="submission" date="2021-02" db="EMBL/GenBank/DDBJ databases">
        <authorList>
            <person name="Nowell W R."/>
        </authorList>
    </citation>
    <scope>NUCLEOTIDE SEQUENCE</scope>
</reference>
<evidence type="ECO:0000259" key="1">
    <source>
        <dbReference type="Pfam" id="PF00144"/>
    </source>
</evidence>